<dbReference type="Proteomes" id="UP001446032">
    <property type="component" value="Unassembled WGS sequence"/>
</dbReference>
<reference evidence="3 4" key="1">
    <citation type="submission" date="2024-03" db="EMBL/GenBank/DDBJ databases">
        <title>Human intestinal bacterial collection.</title>
        <authorList>
            <person name="Pauvert C."/>
            <person name="Hitch T.C.A."/>
            <person name="Clavel T."/>
        </authorList>
    </citation>
    <scope>NUCLEOTIDE SEQUENCE [LARGE SCALE GENOMIC DNA]</scope>
    <source>
        <strain evidence="3 4">CLA-AA-H95</strain>
    </source>
</reference>
<protein>
    <submittedName>
        <fullName evidence="3">DUF6128 domain-containing protein</fullName>
    </submittedName>
</protein>
<organism evidence="3 4">
    <name type="scientific">Blautia intestinihominis</name>
    <dbReference type="NCBI Taxonomy" id="3133152"/>
    <lineage>
        <taxon>Bacteria</taxon>
        <taxon>Bacillati</taxon>
        <taxon>Bacillota</taxon>
        <taxon>Clostridia</taxon>
        <taxon>Lachnospirales</taxon>
        <taxon>Lachnospiraceae</taxon>
        <taxon>Blautia</taxon>
    </lineage>
</organism>
<dbReference type="EMBL" id="JBBMEI010000006">
    <property type="protein sequence ID" value="MEQ2357411.1"/>
    <property type="molecule type" value="Genomic_DNA"/>
</dbReference>
<dbReference type="RefSeq" id="WP_349077632.1">
    <property type="nucleotide sequence ID" value="NZ_JBBMEI010000006.1"/>
</dbReference>
<feature type="compositionally biased region" description="Pro residues" evidence="1">
    <location>
        <begin position="232"/>
        <end position="280"/>
    </location>
</feature>
<evidence type="ECO:0000256" key="1">
    <source>
        <dbReference type="SAM" id="MobiDB-lite"/>
    </source>
</evidence>
<accession>A0ABV1AHJ2</accession>
<feature type="region of interest" description="Disordered" evidence="1">
    <location>
        <begin position="192"/>
        <end position="297"/>
    </location>
</feature>
<feature type="domain" description="DUF6128" evidence="2">
    <location>
        <begin position="309"/>
        <end position="391"/>
    </location>
</feature>
<evidence type="ECO:0000313" key="3">
    <source>
        <dbReference type="EMBL" id="MEQ2357411.1"/>
    </source>
</evidence>
<evidence type="ECO:0000313" key="4">
    <source>
        <dbReference type="Proteomes" id="UP001446032"/>
    </source>
</evidence>
<name>A0ABV1AHJ2_9FIRM</name>
<feature type="compositionally biased region" description="Basic and acidic residues" evidence="1">
    <location>
        <begin position="120"/>
        <end position="164"/>
    </location>
</feature>
<evidence type="ECO:0000259" key="2">
    <source>
        <dbReference type="Pfam" id="PF19623"/>
    </source>
</evidence>
<comment type="caution">
    <text evidence="3">The sequence shown here is derived from an EMBL/GenBank/DDBJ whole genome shotgun (WGS) entry which is preliminary data.</text>
</comment>
<dbReference type="Pfam" id="PF19623">
    <property type="entry name" value="DUF6128"/>
    <property type="match status" value="1"/>
</dbReference>
<keyword evidence="4" id="KW-1185">Reference proteome</keyword>
<dbReference type="InterPro" id="IPR046131">
    <property type="entry name" value="DUF6128"/>
</dbReference>
<gene>
    <name evidence="3" type="ORF">WMO75_03460</name>
</gene>
<sequence length="402" mass="44714">MAEYRRFVAYVYEYLKGKKGSNCGFIRVEAWGKVCRMEIHLRCPGLLAGTECGVYGFVRKKGLLDGSRIGNCRTEEGKMDCLLETETMAVGQGKIPLGEMNGMVLILESGGFFGTEWDDQPIRPEDFRVMPEARKEPKSDGESKRVGTEEGKTDRGGQEQETEDAKLMGSLHNNVENAGEDERDIVDGNITEQSAGEGAMKSQDKSSQDMDTSRPEIHTQSIEGQEIEEYPRPPYGPVPGGPNRPPKPPRPPHQPGAGHPIPPPMPGPGRPVPPPPPRPPHMSGQARTSKPIGTPCDAFNDGELTDCRKITPEELCFLGRRACMLRNNRFLQYGYYNFGHLLLCRNTCGQWILGVPGGYDQQERFMANMFGFSYFKESPNIRIPKGKGGYWYRLIDAPNLNS</sequence>
<feature type="compositionally biased region" description="Basic and acidic residues" evidence="1">
    <location>
        <begin position="202"/>
        <end position="217"/>
    </location>
</feature>
<proteinExistence type="predicted"/>
<feature type="region of interest" description="Disordered" evidence="1">
    <location>
        <begin position="117"/>
        <end position="164"/>
    </location>
</feature>